<sequence length="55" mass="5460">MFQSQLTRLALVLGANVVGGVTLGSAIGGAVGYAAEWTVTGAVLGLAVAVFAVRR</sequence>
<gene>
    <name evidence="2" type="ORF">GCM10007209_03230</name>
</gene>
<protein>
    <submittedName>
        <fullName evidence="2">Uncharacterized protein</fullName>
    </submittedName>
</protein>
<name>A0A830DS11_9EURY</name>
<reference evidence="2" key="2">
    <citation type="submission" date="2020-09" db="EMBL/GenBank/DDBJ databases">
        <authorList>
            <person name="Sun Q."/>
            <person name="Sedlacek I."/>
        </authorList>
    </citation>
    <scope>NUCLEOTIDE SEQUENCE</scope>
    <source>
        <strain evidence="2">CCM 7217</strain>
    </source>
</reference>
<dbReference type="AlphaFoldDB" id="A0A830DS11"/>
<evidence type="ECO:0000313" key="3">
    <source>
        <dbReference type="Proteomes" id="UP000646833"/>
    </source>
</evidence>
<feature type="transmembrane region" description="Helical" evidence="1">
    <location>
        <begin position="9"/>
        <end position="28"/>
    </location>
</feature>
<organism evidence="2 3">
    <name type="scientific">Haloferax sulfurifontis</name>
    <dbReference type="NCBI Taxonomy" id="255616"/>
    <lineage>
        <taxon>Archaea</taxon>
        <taxon>Methanobacteriati</taxon>
        <taxon>Methanobacteriota</taxon>
        <taxon>Stenosarchaea group</taxon>
        <taxon>Halobacteria</taxon>
        <taxon>Halobacteriales</taxon>
        <taxon>Haloferacaceae</taxon>
        <taxon>Haloferax</taxon>
    </lineage>
</organism>
<accession>A0A830DS11</accession>
<dbReference type="Proteomes" id="UP000646833">
    <property type="component" value="Unassembled WGS sequence"/>
</dbReference>
<evidence type="ECO:0000313" key="2">
    <source>
        <dbReference type="EMBL" id="GGC44897.1"/>
    </source>
</evidence>
<keyword evidence="1" id="KW-1133">Transmembrane helix</keyword>
<feature type="transmembrane region" description="Helical" evidence="1">
    <location>
        <begin position="34"/>
        <end position="53"/>
    </location>
</feature>
<keyword evidence="1" id="KW-0472">Membrane</keyword>
<comment type="caution">
    <text evidence="2">The sequence shown here is derived from an EMBL/GenBank/DDBJ whole genome shotgun (WGS) entry which is preliminary data.</text>
</comment>
<reference evidence="2" key="1">
    <citation type="journal article" date="2014" name="Int. J. Syst. Evol. Microbiol.">
        <title>Complete genome sequence of Corynebacterium casei LMG S-19264T (=DSM 44701T), isolated from a smear-ripened cheese.</title>
        <authorList>
            <consortium name="US DOE Joint Genome Institute (JGI-PGF)"/>
            <person name="Walter F."/>
            <person name="Albersmeier A."/>
            <person name="Kalinowski J."/>
            <person name="Ruckert C."/>
        </authorList>
    </citation>
    <scope>NUCLEOTIDE SEQUENCE</scope>
    <source>
        <strain evidence="2">CCM 7217</strain>
    </source>
</reference>
<keyword evidence="1" id="KW-0812">Transmembrane</keyword>
<proteinExistence type="predicted"/>
<dbReference type="RefSeq" id="WP_167321012.1">
    <property type="nucleotide sequence ID" value="NZ_BMCI01000001.1"/>
</dbReference>
<dbReference type="EMBL" id="BMCI01000001">
    <property type="protein sequence ID" value="GGC44897.1"/>
    <property type="molecule type" value="Genomic_DNA"/>
</dbReference>
<evidence type="ECO:0000256" key="1">
    <source>
        <dbReference type="SAM" id="Phobius"/>
    </source>
</evidence>